<dbReference type="SUPFAM" id="SSF117289">
    <property type="entry name" value="Nucleoporin domain"/>
    <property type="match status" value="1"/>
</dbReference>
<dbReference type="AlphaFoldDB" id="A0A498K1S8"/>
<name>A0A498K1S8_MALDO</name>
<dbReference type="Proteomes" id="UP000290289">
    <property type="component" value="Chromosome 4"/>
</dbReference>
<evidence type="ECO:0000313" key="1">
    <source>
        <dbReference type="EMBL" id="RXI01531.1"/>
    </source>
</evidence>
<comment type="caution">
    <text evidence="1">The sequence shown here is derived from an EMBL/GenBank/DDBJ whole genome shotgun (WGS) entry which is preliminary data.</text>
</comment>
<reference evidence="1 2" key="1">
    <citation type="submission" date="2018-10" db="EMBL/GenBank/DDBJ databases">
        <title>A high-quality apple genome assembly.</title>
        <authorList>
            <person name="Hu J."/>
        </authorList>
    </citation>
    <scope>NUCLEOTIDE SEQUENCE [LARGE SCALE GENOMIC DNA]</scope>
    <source>
        <strain evidence="2">cv. HFTH1</strain>
        <tissue evidence="1">Young leaf</tissue>
    </source>
</reference>
<organism evidence="1 2">
    <name type="scientific">Malus domestica</name>
    <name type="common">Apple</name>
    <name type="synonym">Pyrus malus</name>
    <dbReference type="NCBI Taxonomy" id="3750"/>
    <lineage>
        <taxon>Eukaryota</taxon>
        <taxon>Viridiplantae</taxon>
        <taxon>Streptophyta</taxon>
        <taxon>Embryophyta</taxon>
        <taxon>Tracheophyta</taxon>
        <taxon>Spermatophyta</taxon>
        <taxon>Magnoliopsida</taxon>
        <taxon>eudicotyledons</taxon>
        <taxon>Gunneridae</taxon>
        <taxon>Pentapetalae</taxon>
        <taxon>rosids</taxon>
        <taxon>fabids</taxon>
        <taxon>Rosales</taxon>
        <taxon>Rosaceae</taxon>
        <taxon>Amygdaloideae</taxon>
        <taxon>Maleae</taxon>
        <taxon>Malus</taxon>
    </lineage>
</organism>
<protein>
    <submittedName>
        <fullName evidence="1">Uncharacterized protein</fullName>
    </submittedName>
</protein>
<keyword evidence="2" id="KW-1185">Reference proteome</keyword>
<sequence length="276" mass="31050">MGPLKPLDQISIVRSRGSSPYAEEGMWFRHKKDGIEVDELILIRVIGSAKQLIKIFSLEGEQLGIITYYPYFMAQKIGPVSCLAFHPYQVLLAVGAADAFASIYADDNSQTDEFNCNLAVADHSVHLDRHDIIVHCPNSSSTSMGGSGSIGRQTEMEMAFPFGVTTSEVGRGPNSPELLEHLQWESVLKIWESRLAKVYNKNVFGITPPLCFTNEHEDFLVHAMHYKMTDMPFLKSIVDKFLYNFLSIAISLFSCTSAPQWHAVRLHLRPLRLPQF</sequence>
<dbReference type="STRING" id="3750.A0A498K1S8"/>
<evidence type="ECO:0000313" key="2">
    <source>
        <dbReference type="Proteomes" id="UP000290289"/>
    </source>
</evidence>
<dbReference type="EMBL" id="RDQH01000330">
    <property type="protein sequence ID" value="RXI01531.1"/>
    <property type="molecule type" value="Genomic_DNA"/>
</dbReference>
<proteinExistence type="predicted"/>
<accession>A0A498K1S8</accession>
<gene>
    <name evidence="1" type="ORF">DVH24_014880</name>
</gene>